<evidence type="ECO:0000256" key="4">
    <source>
        <dbReference type="ARBA" id="ARBA00022840"/>
    </source>
</evidence>
<keyword evidence="2 5" id="KW-0547">Nucleotide-binding</keyword>
<protein>
    <submittedName>
        <fullName evidence="10">Putative serine/threonine protein kinase</fullName>
    </submittedName>
</protein>
<dbReference type="PROSITE" id="PS50011">
    <property type="entry name" value="PROTEIN_KINASE_DOM"/>
    <property type="match status" value="1"/>
</dbReference>
<evidence type="ECO:0000313" key="10">
    <source>
        <dbReference type="EMBL" id="GAQ88210.1"/>
    </source>
</evidence>
<dbReference type="OMA" id="TTNYMED"/>
<name>A0A1Y1IBB5_KLENI</name>
<keyword evidence="3 10" id="KW-0418">Kinase</keyword>
<dbReference type="InterPro" id="IPR008271">
    <property type="entry name" value="Ser/Thr_kinase_AS"/>
</dbReference>
<feature type="domain" description="Protein kinase" evidence="9">
    <location>
        <begin position="302"/>
        <end position="572"/>
    </location>
</feature>
<dbReference type="GO" id="GO:0004672">
    <property type="term" value="F:protein kinase activity"/>
    <property type="evidence" value="ECO:0000318"/>
    <property type="project" value="GO_Central"/>
</dbReference>
<feature type="compositionally biased region" description="Low complexity" evidence="6">
    <location>
        <begin position="158"/>
        <end position="171"/>
    </location>
</feature>
<sequence>MAPLPAVMLSRFLLLLALTALSSLKPTLGVRLSSNICATNNYEYKISLLPASGWYYRGSGNDDFCNANPLLKQYLCNVAASPYCTDETIAQTCATATNPSACNAASRVFSVIIDSDCDFVVFCEYRSSLTTVATPSPPAPVTPVPPTPVTTPSPPSPVTSNPPTSPSGVTTPPSPPAPTSPSPNVTNGSSGGSSIGIIVGCVVGAIVVIAAVISIALCCFFKSRRQQKGAGSNLPTHHDAYKDAAAPYYPAAPTKLPGYANPQAGALPPTSGESGLSFATPAGDGTSKVYPYEELLHSTNGFSVSNLLGQGGFSKVYRGMQADGTAIAVKVLQSDPVNGPNNESFYSEMAIMSRLRHKYLVSMLGYAAAGTERIIVLEFCKGGTLFQALHGPDRLDWNKRLRTALYVTIGLEYLHDGVEPPILHRDIKSANVLFADENRLAAKLSDFGVARFEDGPGAVSARTRVLGTRGYVALEYLQSGQVSKYTDIYSLGVLLSELVTGRPCTFQMGNDQVALRDWVVENRNQPLTLMDPALGGNFHPQQAIGLIQLAVECMNQNEPKARPLAAQVHQRIEQLIGITAGSPPSAEQVFVPPSGGLENNYRPAVVTNSLTGSEGSYGAPSISGGSSIVGDAMNGFRSGGPEPPKNMTMLQNFTNIQTGR</sequence>
<dbReference type="GO" id="GO:0007165">
    <property type="term" value="P:signal transduction"/>
    <property type="evidence" value="ECO:0000318"/>
    <property type="project" value="GO_Central"/>
</dbReference>
<keyword evidence="7" id="KW-0812">Transmembrane</keyword>
<feature type="compositionally biased region" description="Pro residues" evidence="6">
    <location>
        <begin position="172"/>
        <end position="181"/>
    </location>
</feature>
<keyword evidence="1" id="KW-0808">Transferase</keyword>
<dbReference type="EMBL" id="DF237358">
    <property type="protein sequence ID" value="GAQ88210.1"/>
    <property type="molecule type" value="Genomic_DNA"/>
</dbReference>
<dbReference type="Proteomes" id="UP000054558">
    <property type="component" value="Unassembled WGS sequence"/>
</dbReference>
<feature type="compositionally biased region" description="Pro residues" evidence="6">
    <location>
        <begin position="135"/>
        <end position="157"/>
    </location>
</feature>
<keyword evidence="7" id="KW-0472">Membrane</keyword>
<feature type="signal peptide" evidence="8">
    <location>
        <begin position="1"/>
        <end position="29"/>
    </location>
</feature>
<dbReference type="OrthoDB" id="541276at2759"/>
<evidence type="ECO:0000256" key="1">
    <source>
        <dbReference type="ARBA" id="ARBA00022679"/>
    </source>
</evidence>
<evidence type="ECO:0000256" key="2">
    <source>
        <dbReference type="ARBA" id="ARBA00022741"/>
    </source>
</evidence>
<gene>
    <name evidence="10" type="ORF">KFL_004090120</name>
</gene>
<dbReference type="InterPro" id="IPR000719">
    <property type="entry name" value="Prot_kinase_dom"/>
</dbReference>
<dbReference type="SMART" id="SM00220">
    <property type="entry name" value="S_TKc"/>
    <property type="match status" value="1"/>
</dbReference>
<organism evidence="10 11">
    <name type="scientific">Klebsormidium nitens</name>
    <name type="common">Green alga</name>
    <name type="synonym">Ulothrix nitens</name>
    <dbReference type="NCBI Taxonomy" id="105231"/>
    <lineage>
        <taxon>Eukaryota</taxon>
        <taxon>Viridiplantae</taxon>
        <taxon>Streptophyta</taxon>
        <taxon>Klebsormidiophyceae</taxon>
        <taxon>Klebsormidiales</taxon>
        <taxon>Klebsormidiaceae</taxon>
        <taxon>Klebsormidium</taxon>
    </lineage>
</organism>
<evidence type="ECO:0000259" key="9">
    <source>
        <dbReference type="PROSITE" id="PS50011"/>
    </source>
</evidence>
<accession>A0A1Y1IBB5</accession>
<evidence type="ECO:0000256" key="8">
    <source>
        <dbReference type="SAM" id="SignalP"/>
    </source>
</evidence>
<dbReference type="PROSITE" id="PS00107">
    <property type="entry name" value="PROTEIN_KINASE_ATP"/>
    <property type="match status" value="1"/>
</dbReference>
<dbReference type="GO" id="GO:0005886">
    <property type="term" value="C:plasma membrane"/>
    <property type="evidence" value="ECO:0000318"/>
    <property type="project" value="GO_Central"/>
</dbReference>
<dbReference type="PROSITE" id="PS00108">
    <property type="entry name" value="PROTEIN_KINASE_ST"/>
    <property type="match status" value="1"/>
</dbReference>
<feature type="binding site" evidence="5">
    <location>
        <position position="330"/>
    </location>
    <ligand>
        <name>ATP</name>
        <dbReference type="ChEBI" id="CHEBI:30616"/>
    </ligand>
</feature>
<evidence type="ECO:0000256" key="6">
    <source>
        <dbReference type="SAM" id="MobiDB-lite"/>
    </source>
</evidence>
<proteinExistence type="predicted"/>
<dbReference type="Pfam" id="PF00069">
    <property type="entry name" value="Pkinase"/>
    <property type="match status" value="1"/>
</dbReference>
<evidence type="ECO:0000256" key="3">
    <source>
        <dbReference type="ARBA" id="ARBA00022777"/>
    </source>
</evidence>
<feature type="chain" id="PRO_5012643551" evidence="8">
    <location>
        <begin position="30"/>
        <end position="660"/>
    </location>
</feature>
<evidence type="ECO:0000313" key="11">
    <source>
        <dbReference type="Proteomes" id="UP000054558"/>
    </source>
</evidence>
<dbReference type="GO" id="GO:0004674">
    <property type="term" value="F:protein serine/threonine kinase activity"/>
    <property type="evidence" value="ECO:0007669"/>
    <property type="project" value="UniProtKB-KW"/>
</dbReference>
<keyword evidence="4 5" id="KW-0067">ATP-binding</keyword>
<evidence type="ECO:0000256" key="7">
    <source>
        <dbReference type="SAM" id="Phobius"/>
    </source>
</evidence>
<keyword evidence="7" id="KW-1133">Transmembrane helix</keyword>
<dbReference type="PANTHER" id="PTHR47989">
    <property type="entry name" value="OS01G0750732 PROTEIN"/>
    <property type="match status" value="1"/>
</dbReference>
<dbReference type="PANTHER" id="PTHR47989:SF61">
    <property type="entry name" value="PROTEIN KINASE DOMAIN-CONTAINING PROTEIN"/>
    <property type="match status" value="1"/>
</dbReference>
<dbReference type="InterPro" id="IPR011009">
    <property type="entry name" value="Kinase-like_dom_sf"/>
</dbReference>
<dbReference type="STRING" id="105231.A0A1Y1IBB5"/>
<dbReference type="AlphaFoldDB" id="A0A1Y1IBB5"/>
<dbReference type="Gene3D" id="1.10.510.10">
    <property type="entry name" value="Transferase(Phosphotransferase) domain 1"/>
    <property type="match status" value="1"/>
</dbReference>
<keyword evidence="11" id="KW-1185">Reference proteome</keyword>
<reference evidence="10 11" key="1">
    <citation type="journal article" date="2014" name="Nat. Commun.">
        <title>Klebsormidium flaccidum genome reveals primary factors for plant terrestrial adaptation.</title>
        <authorList>
            <person name="Hori K."/>
            <person name="Maruyama F."/>
            <person name="Fujisawa T."/>
            <person name="Togashi T."/>
            <person name="Yamamoto N."/>
            <person name="Seo M."/>
            <person name="Sato S."/>
            <person name="Yamada T."/>
            <person name="Mori H."/>
            <person name="Tajima N."/>
            <person name="Moriyama T."/>
            <person name="Ikeuchi M."/>
            <person name="Watanabe M."/>
            <person name="Wada H."/>
            <person name="Kobayashi K."/>
            <person name="Saito M."/>
            <person name="Masuda T."/>
            <person name="Sasaki-Sekimoto Y."/>
            <person name="Mashiguchi K."/>
            <person name="Awai K."/>
            <person name="Shimojima M."/>
            <person name="Masuda S."/>
            <person name="Iwai M."/>
            <person name="Nobusawa T."/>
            <person name="Narise T."/>
            <person name="Kondo S."/>
            <person name="Saito H."/>
            <person name="Sato R."/>
            <person name="Murakawa M."/>
            <person name="Ihara Y."/>
            <person name="Oshima-Yamada Y."/>
            <person name="Ohtaka K."/>
            <person name="Satoh M."/>
            <person name="Sonobe K."/>
            <person name="Ishii M."/>
            <person name="Ohtani R."/>
            <person name="Kanamori-Sato M."/>
            <person name="Honoki R."/>
            <person name="Miyazaki D."/>
            <person name="Mochizuki H."/>
            <person name="Umetsu J."/>
            <person name="Higashi K."/>
            <person name="Shibata D."/>
            <person name="Kamiya Y."/>
            <person name="Sato N."/>
            <person name="Nakamura Y."/>
            <person name="Tabata S."/>
            <person name="Ida S."/>
            <person name="Kurokawa K."/>
            <person name="Ohta H."/>
        </authorList>
    </citation>
    <scope>NUCLEOTIDE SEQUENCE [LARGE SCALE GENOMIC DNA]</scope>
    <source>
        <strain evidence="10 11">NIES-2285</strain>
    </source>
</reference>
<keyword evidence="10" id="KW-0723">Serine/threonine-protein kinase</keyword>
<dbReference type="InterPro" id="IPR017441">
    <property type="entry name" value="Protein_kinase_ATP_BS"/>
</dbReference>
<evidence type="ECO:0000256" key="5">
    <source>
        <dbReference type="PROSITE-ProRule" id="PRU10141"/>
    </source>
</evidence>
<dbReference type="GO" id="GO:0005524">
    <property type="term" value="F:ATP binding"/>
    <property type="evidence" value="ECO:0007669"/>
    <property type="project" value="UniProtKB-UniRule"/>
</dbReference>
<dbReference type="Gene3D" id="3.30.200.20">
    <property type="entry name" value="Phosphorylase Kinase, domain 1"/>
    <property type="match status" value="1"/>
</dbReference>
<dbReference type="SUPFAM" id="SSF56112">
    <property type="entry name" value="Protein kinase-like (PK-like)"/>
    <property type="match status" value="1"/>
</dbReference>
<feature type="region of interest" description="Disordered" evidence="6">
    <location>
        <begin position="131"/>
        <end position="189"/>
    </location>
</feature>
<feature type="transmembrane region" description="Helical" evidence="7">
    <location>
        <begin position="195"/>
        <end position="221"/>
    </location>
</feature>
<keyword evidence="8" id="KW-0732">Signal</keyword>